<gene>
    <name evidence="4" type="ORF">XM38_012250</name>
</gene>
<feature type="compositionally biased region" description="Acidic residues" evidence="2">
    <location>
        <begin position="43"/>
        <end position="54"/>
    </location>
</feature>
<keyword evidence="5" id="KW-1185">Reference proteome</keyword>
<dbReference type="AlphaFoldDB" id="A0A1Z3HJ10"/>
<keyword evidence="3" id="KW-0732">Signal</keyword>
<keyword evidence="1" id="KW-0175">Coiled coil</keyword>
<name>A0A1Z3HJ10_9CYAN</name>
<feature type="region of interest" description="Disordered" evidence="2">
    <location>
        <begin position="34"/>
        <end position="54"/>
    </location>
</feature>
<dbReference type="Proteomes" id="UP000191901">
    <property type="component" value="Chromosome"/>
</dbReference>
<dbReference type="RefSeq" id="WP_137455020.1">
    <property type="nucleotide sequence ID" value="NZ_CP021983.2"/>
</dbReference>
<dbReference type="PROSITE" id="PS51257">
    <property type="entry name" value="PROKAR_LIPOPROTEIN"/>
    <property type="match status" value="1"/>
</dbReference>
<evidence type="ECO:0000313" key="4">
    <source>
        <dbReference type="EMBL" id="ASC70288.1"/>
    </source>
</evidence>
<proteinExistence type="predicted"/>
<dbReference type="KEGG" id="hhg:XM38_012250"/>
<organism evidence="4 5">
    <name type="scientific">Halomicronema hongdechloris C2206</name>
    <dbReference type="NCBI Taxonomy" id="1641165"/>
    <lineage>
        <taxon>Bacteria</taxon>
        <taxon>Bacillati</taxon>
        <taxon>Cyanobacteriota</taxon>
        <taxon>Cyanophyceae</taxon>
        <taxon>Nodosilineales</taxon>
        <taxon>Nodosilineaceae</taxon>
        <taxon>Halomicronema</taxon>
    </lineage>
</organism>
<protein>
    <recommendedName>
        <fullName evidence="6">Lipoprotein</fullName>
    </recommendedName>
</protein>
<feature type="chain" id="PRO_5012102483" description="Lipoprotein" evidence="3">
    <location>
        <begin position="23"/>
        <end position="255"/>
    </location>
</feature>
<evidence type="ECO:0000313" key="5">
    <source>
        <dbReference type="Proteomes" id="UP000191901"/>
    </source>
</evidence>
<dbReference type="EMBL" id="CP021983">
    <property type="protein sequence ID" value="ASC70288.1"/>
    <property type="molecule type" value="Genomic_DNA"/>
</dbReference>
<evidence type="ECO:0000256" key="3">
    <source>
        <dbReference type="SAM" id="SignalP"/>
    </source>
</evidence>
<evidence type="ECO:0000256" key="2">
    <source>
        <dbReference type="SAM" id="MobiDB-lite"/>
    </source>
</evidence>
<feature type="coiled-coil region" evidence="1">
    <location>
        <begin position="95"/>
        <end position="122"/>
    </location>
</feature>
<evidence type="ECO:0000256" key="1">
    <source>
        <dbReference type="SAM" id="Coils"/>
    </source>
</evidence>
<dbReference type="STRING" id="1641165.XM38_18570"/>
<sequence length="255" mass="27456">MKSPKLLIASCSLLMLALTSCGLVPFSKTSSSQETPAAVAEEASSDEDQPIDDSFGEAVNTAMAAAEAAQTAQTADEWGNVAELWTKAIELMKAVPESSENYQTAQQKVEEYQRNVDYAADAAFAEKKVSSKYSEIHRFYGQPLMNVAENFGASLAQSGDRFTSEDETAEFYAESSNGESISYVEVGVKSLGPCQPNEAIGLSKTIMALGDVPSTNKVRETESSGYVTYRVEGLTVKTSCLYDGDWYTISVSADD</sequence>
<accession>A0A1Z3HJ10</accession>
<reference evidence="4 5" key="1">
    <citation type="journal article" date="2016" name="Biochim. Biophys. Acta">
        <title>Characterization of red-shifted phycobilisomes isolated from the chlorophyll f-containing cyanobacterium Halomicronema hongdechloris.</title>
        <authorList>
            <person name="Li Y."/>
            <person name="Lin Y."/>
            <person name="Garvey C.J."/>
            <person name="Birch D."/>
            <person name="Corkery R.W."/>
            <person name="Loughlin P.C."/>
            <person name="Scheer H."/>
            <person name="Willows R.D."/>
            <person name="Chen M."/>
        </authorList>
    </citation>
    <scope>NUCLEOTIDE SEQUENCE [LARGE SCALE GENOMIC DNA]</scope>
    <source>
        <strain evidence="4 5">C2206</strain>
    </source>
</reference>
<evidence type="ECO:0008006" key="6">
    <source>
        <dbReference type="Google" id="ProtNLM"/>
    </source>
</evidence>
<dbReference type="OrthoDB" id="494800at2"/>
<feature type="signal peptide" evidence="3">
    <location>
        <begin position="1"/>
        <end position="22"/>
    </location>
</feature>